<sequence>MKIGLIAGYGKISLIAARILSANGHDVVIIALSESVSENLAPYSRKIYTVSVTQIKKILKILKEEDIKSVLFAGKITKELIYSNLKFDMLAVKTLLNLKDRKDDTIMLAVVDLLKNEGIKVLKQTEILKSLLAGKGVFTKKKPDKKQLEDIRFGLDSAIELGRLDIGQTVVVKNKAVMAVEAIEGTDAAIERGCRLARGKAVVVKTAKPRQDERFDVPTVGIDTLKKIADNNGSVLAVEAGKTFVVDFEECVKFADKHGLIFLSAEGVDNDV</sequence>
<dbReference type="PANTHER" id="PTHR39962">
    <property type="entry name" value="BLL4848 PROTEIN"/>
    <property type="match status" value="1"/>
</dbReference>
<protein>
    <submittedName>
        <fullName evidence="3">DUF1009 domain-containing protein</fullName>
    </submittedName>
</protein>
<dbReference type="AlphaFoldDB" id="A0A3D5QD14"/>
<feature type="domain" description="LpxI N-terminal" evidence="2">
    <location>
        <begin position="2"/>
        <end position="131"/>
    </location>
</feature>
<evidence type="ECO:0000259" key="1">
    <source>
        <dbReference type="Pfam" id="PF06230"/>
    </source>
</evidence>
<dbReference type="Gene3D" id="3.40.50.20">
    <property type="match status" value="1"/>
</dbReference>
<dbReference type="InterPro" id="IPR043167">
    <property type="entry name" value="LpxI_C_sf"/>
</dbReference>
<dbReference type="Gene3D" id="3.40.140.80">
    <property type="match status" value="1"/>
</dbReference>
<dbReference type="Proteomes" id="UP000262325">
    <property type="component" value="Unassembled WGS sequence"/>
</dbReference>
<accession>A0A3D5QD14</accession>
<dbReference type="PANTHER" id="PTHR39962:SF1">
    <property type="entry name" value="LPXI FAMILY PROTEIN"/>
    <property type="match status" value="1"/>
</dbReference>
<evidence type="ECO:0000259" key="2">
    <source>
        <dbReference type="Pfam" id="PF17930"/>
    </source>
</evidence>
<dbReference type="InterPro" id="IPR010415">
    <property type="entry name" value="LpxI_C"/>
</dbReference>
<dbReference type="EMBL" id="DPPF01000165">
    <property type="protein sequence ID" value="HCW93623.1"/>
    <property type="molecule type" value="Genomic_DNA"/>
</dbReference>
<proteinExistence type="predicted"/>
<dbReference type="InterPro" id="IPR053174">
    <property type="entry name" value="LpxI"/>
</dbReference>
<evidence type="ECO:0000313" key="4">
    <source>
        <dbReference type="Proteomes" id="UP000262325"/>
    </source>
</evidence>
<reference evidence="3 4" key="1">
    <citation type="journal article" date="2018" name="Nat. Biotechnol.">
        <title>A standardized bacterial taxonomy based on genome phylogeny substantially revises the tree of life.</title>
        <authorList>
            <person name="Parks D.H."/>
            <person name="Chuvochina M."/>
            <person name="Waite D.W."/>
            <person name="Rinke C."/>
            <person name="Skarshewski A."/>
            <person name="Chaumeil P.A."/>
            <person name="Hugenholtz P."/>
        </authorList>
    </citation>
    <scope>NUCLEOTIDE SEQUENCE [LARGE SCALE GENOMIC DNA]</scope>
    <source>
        <strain evidence="3">UBA8672</strain>
    </source>
</reference>
<gene>
    <name evidence="3" type="ORF">DHM44_08065</name>
</gene>
<comment type="caution">
    <text evidence="3">The sequence shown here is derived from an EMBL/GenBank/DDBJ whole genome shotgun (WGS) entry which is preliminary data.</text>
</comment>
<dbReference type="Pfam" id="PF17930">
    <property type="entry name" value="LpxI_N"/>
    <property type="match status" value="1"/>
</dbReference>
<dbReference type="RefSeq" id="WP_273266072.1">
    <property type="nucleotide sequence ID" value="NZ_JAAZVV010000050.1"/>
</dbReference>
<name>A0A3D5QD14_FLESI</name>
<dbReference type="Pfam" id="PF06230">
    <property type="entry name" value="LpxI_C"/>
    <property type="match status" value="1"/>
</dbReference>
<organism evidence="3 4">
    <name type="scientific">Flexistipes sinusarabici</name>
    <dbReference type="NCBI Taxonomy" id="2352"/>
    <lineage>
        <taxon>Bacteria</taxon>
        <taxon>Pseudomonadati</taxon>
        <taxon>Deferribacterota</taxon>
        <taxon>Deferribacteres</taxon>
        <taxon>Deferribacterales</taxon>
        <taxon>Flexistipitaceae</taxon>
        <taxon>Flexistipes</taxon>
    </lineage>
</organism>
<feature type="domain" description="LpxI C-terminal" evidence="1">
    <location>
        <begin position="135"/>
        <end position="262"/>
    </location>
</feature>
<evidence type="ECO:0000313" key="3">
    <source>
        <dbReference type="EMBL" id="HCW93623.1"/>
    </source>
</evidence>
<dbReference type="InterPro" id="IPR041255">
    <property type="entry name" value="LpxI_N"/>
</dbReference>